<accession>A0A2K1QP20</accession>
<dbReference type="InParanoid" id="A0A2K1QP20"/>
<dbReference type="Gene3D" id="3.30.70.330">
    <property type="match status" value="1"/>
</dbReference>
<keyword evidence="4" id="KW-1185">Reference proteome</keyword>
<comment type="caution">
    <text evidence="3">The sequence shown here is derived from an EMBL/GenBank/DDBJ whole genome shotgun (WGS) entry which is preliminary data.</text>
</comment>
<gene>
    <name evidence="3" type="ORF">CAC42_4820</name>
</gene>
<dbReference type="SMART" id="SM00360">
    <property type="entry name" value="RRM"/>
    <property type="match status" value="1"/>
</dbReference>
<feature type="domain" description="RRM" evidence="2">
    <location>
        <begin position="9"/>
        <end position="82"/>
    </location>
</feature>
<reference evidence="3 4" key="1">
    <citation type="submission" date="2017-06" db="EMBL/GenBank/DDBJ databases">
        <title>Draft genome sequence of a variant of Elsinoe murrayae.</title>
        <authorList>
            <person name="Cheng Q."/>
        </authorList>
    </citation>
    <scope>NUCLEOTIDE SEQUENCE [LARGE SCALE GENOMIC DNA]</scope>
    <source>
        <strain evidence="3 4">CQ-2017a</strain>
    </source>
</reference>
<proteinExistence type="predicted"/>
<evidence type="ECO:0000313" key="3">
    <source>
        <dbReference type="EMBL" id="PNS16856.1"/>
    </source>
</evidence>
<dbReference type="PROSITE" id="PS50102">
    <property type="entry name" value="RRM"/>
    <property type="match status" value="1"/>
</dbReference>
<dbReference type="Pfam" id="PF00076">
    <property type="entry name" value="RRM_1"/>
    <property type="match status" value="1"/>
</dbReference>
<dbReference type="EMBL" id="NKHZ01000055">
    <property type="protein sequence ID" value="PNS16856.1"/>
    <property type="molecule type" value="Genomic_DNA"/>
</dbReference>
<evidence type="ECO:0000313" key="4">
    <source>
        <dbReference type="Proteomes" id="UP000243797"/>
    </source>
</evidence>
<dbReference type="InterPro" id="IPR012677">
    <property type="entry name" value="Nucleotide-bd_a/b_plait_sf"/>
</dbReference>
<sequence>MAPIKCTTRVIFVDNLHSWTSQGDLCAIFHAYEVHEIVLEQKSSYKYAYVALSSHAKACQAIRDLNGIMRGNRPMLIRLSQRAEDREDSAADALHVKEEMLWPKRELDGDVKMEEDAVPVKTEEDVELPVR</sequence>
<organism evidence="3 4">
    <name type="scientific">Sphaceloma murrayae</name>
    <dbReference type="NCBI Taxonomy" id="2082308"/>
    <lineage>
        <taxon>Eukaryota</taxon>
        <taxon>Fungi</taxon>
        <taxon>Dikarya</taxon>
        <taxon>Ascomycota</taxon>
        <taxon>Pezizomycotina</taxon>
        <taxon>Dothideomycetes</taxon>
        <taxon>Dothideomycetidae</taxon>
        <taxon>Myriangiales</taxon>
        <taxon>Elsinoaceae</taxon>
        <taxon>Sphaceloma</taxon>
    </lineage>
</organism>
<evidence type="ECO:0000259" key="2">
    <source>
        <dbReference type="PROSITE" id="PS50102"/>
    </source>
</evidence>
<dbReference type="InterPro" id="IPR000504">
    <property type="entry name" value="RRM_dom"/>
</dbReference>
<evidence type="ECO:0000256" key="1">
    <source>
        <dbReference type="PROSITE-ProRule" id="PRU00176"/>
    </source>
</evidence>
<dbReference type="Proteomes" id="UP000243797">
    <property type="component" value="Unassembled WGS sequence"/>
</dbReference>
<dbReference type="GO" id="GO:0003723">
    <property type="term" value="F:RNA binding"/>
    <property type="evidence" value="ECO:0007669"/>
    <property type="project" value="UniProtKB-UniRule"/>
</dbReference>
<keyword evidence="1" id="KW-0694">RNA-binding</keyword>
<name>A0A2K1QP20_9PEZI</name>
<dbReference type="InterPro" id="IPR035979">
    <property type="entry name" value="RBD_domain_sf"/>
</dbReference>
<dbReference type="SUPFAM" id="SSF54928">
    <property type="entry name" value="RNA-binding domain, RBD"/>
    <property type="match status" value="1"/>
</dbReference>
<dbReference type="AlphaFoldDB" id="A0A2K1QP20"/>
<protein>
    <recommendedName>
        <fullName evidence="2">RRM domain-containing protein</fullName>
    </recommendedName>
</protein>